<feature type="non-terminal residue" evidence="1">
    <location>
        <position position="1"/>
    </location>
</feature>
<reference evidence="1" key="1">
    <citation type="journal article" date="2014" name="Front. Microbiol.">
        <title>High frequency of phylogenetically diverse reductive dehalogenase-homologous genes in deep subseafloor sedimentary metagenomes.</title>
        <authorList>
            <person name="Kawai M."/>
            <person name="Futagami T."/>
            <person name="Toyoda A."/>
            <person name="Takaki Y."/>
            <person name="Nishi S."/>
            <person name="Hori S."/>
            <person name="Arai W."/>
            <person name="Tsubouchi T."/>
            <person name="Morono Y."/>
            <person name="Uchiyama I."/>
            <person name="Ito T."/>
            <person name="Fujiyama A."/>
            <person name="Inagaki F."/>
            <person name="Takami H."/>
        </authorList>
    </citation>
    <scope>NUCLEOTIDE SEQUENCE</scope>
    <source>
        <strain evidence="1">Expedition CK06-06</strain>
    </source>
</reference>
<feature type="non-terminal residue" evidence="1">
    <location>
        <position position="252"/>
    </location>
</feature>
<evidence type="ECO:0008006" key="2">
    <source>
        <dbReference type="Google" id="ProtNLM"/>
    </source>
</evidence>
<protein>
    <recommendedName>
        <fullName evidence="2">Haemolysin activator HlyB C-terminal domain-containing protein</fullName>
    </recommendedName>
</protein>
<dbReference type="EMBL" id="BARS01041870">
    <property type="protein sequence ID" value="GAG36896.1"/>
    <property type="molecule type" value="Genomic_DNA"/>
</dbReference>
<gene>
    <name evidence="1" type="ORF">S01H1_63598</name>
</gene>
<dbReference type="AlphaFoldDB" id="X0YJC4"/>
<proteinExistence type="predicted"/>
<sequence>GIKLHLGSLGLEVEGLLQDRERGLQKDISTTYISHVSRQGGLDIQLELPLGERFTLTGQADTSFSSQLLTGSTSQDTTEIVARPLVALEFRHKSIWLGLEGGYTYRGVTGGIEEALQRTRVDAFFGAEFLTNYRFEARGGWVWNGDLGHLFPFSLTLSGTPFSTFSFEAGGGYRVEQLDYADLLNGYPLPFLSSVVLADNHGWFADLDMSFTLTRNLSLQAQSLLAWNSALLLPDGSGPDPVSVSGLFGFSQ</sequence>
<organism evidence="1">
    <name type="scientific">marine sediment metagenome</name>
    <dbReference type="NCBI Taxonomy" id="412755"/>
    <lineage>
        <taxon>unclassified sequences</taxon>
        <taxon>metagenomes</taxon>
        <taxon>ecological metagenomes</taxon>
    </lineage>
</organism>
<accession>X0YJC4</accession>
<name>X0YJC4_9ZZZZ</name>
<comment type="caution">
    <text evidence="1">The sequence shown here is derived from an EMBL/GenBank/DDBJ whole genome shotgun (WGS) entry which is preliminary data.</text>
</comment>
<evidence type="ECO:0000313" key="1">
    <source>
        <dbReference type="EMBL" id="GAG36896.1"/>
    </source>
</evidence>